<protein>
    <submittedName>
        <fullName evidence="1">Uncharacterized protein</fullName>
    </submittedName>
</protein>
<dbReference type="Proteomes" id="UP000886501">
    <property type="component" value="Unassembled WGS sequence"/>
</dbReference>
<evidence type="ECO:0000313" key="2">
    <source>
        <dbReference type="Proteomes" id="UP000886501"/>
    </source>
</evidence>
<sequence length="743" mass="81900">MNQRLEKNMCDLPDAVANCEVDDLRERAKRHLDPALQYACKSWHKHLVDGDTVRTPAIASALRRFLEKKFLFWLEVLSVLGAAREAVDALDVAAKWLEASPTLDLVIDCFRFVMKFFEIIGASCPHIYHSALPLCPRESIVRGLYEPHARPLTRIVHGLPNSWESTIAAAAFPSEVHTVVWSPCSRFIAISWGGQPTTIAILDGVTLERITTLESPLDTLGRTELLAFSRDARLLTWYGLHPGKFISWDLQTGGLVSTIALDQPKRYPSITYSACGTMFAVLIRDDATFTVFICGVLVGTYTYSHSAEGRPLEIWTHGGCLRFATIDSGSITTWEVAFASPHAPTPVESLPVPDNFCPSGIFRFHPTSSRLALPARGSVIVWDARDSKFLLESTDVNYEAYTSISFSSDGRFFACEVGDLGINLWKESPTGYTFHRRLLSNTGVFGRVLVSPNGGSVIASDGPVVQLWHTSDSVTSLSDASTLTFQRSVNSFILGFSPDGALAAVTRMKDKTVVVVDLKSGIARQTIDTDMEVYAAGVSGSSVVVVGEGKIVTWNLPVENRVLNPRANVNDSVLTTKFNHPPVPNSRRAALASPGLHHVAMVEWYGFSGSRLHLYNVPTGQCLASVEVVSDAYPWFTLNGREVWSISSRHGAHGWKIIEDSESDIAPLEYLGSNIHSPSGFPWQSSCDYKVTNDGWVLSPSGKRLLWLPPNWRPDKEDRMWSGRLLVLLDGGLLEPVILELEE</sequence>
<name>A0ACB6YZG8_THEGA</name>
<gene>
    <name evidence="1" type="ORF">BDM02DRAFT_3273301</name>
</gene>
<accession>A0ACB6YZG8</accession>
<evidence type="ECO:0000313" key="1">
    <source>
        <dbReference type="EMBL" id="KAF9642834.1"/>
    </source>
</evidence>
<reference evidence="1" key="1">
    <citation type="submission" date="2019-10" db="EMBL/GenBank/DDBJ databases">
        <authorList>
            <consortium name="DOE Joint Genome Institute"/>
            <person name="Kuo A."/>
            <person name="Miyauchi S."/>
            <person name="Kiss E."/>
            <person name="Drula E."/>
            <person name="Kohler A."/>
            <person name="Sanchez-Garcia M."/>
            <person name="Andreopoulos B."/>
            <person name="Barry K.W."/>
            <person name="Bonito G."/>
            <person name="Buee M."/>
            <person name="Carver A."/>
            <person name="Chen C."/>
            <person name="Cichocki N."/>
            <person name="Clum A."/>
            <person name="Culley D."/>
            <person name="Crous P.W."/>
            <person name="Fauchery L."/>
            <person name="Girlanda M."/>
            <person name="Hayes R."/>
            <person name="Keri Z."/>
            <person name="Labutti K."/>
            <person name="Lipzen A."/>
            <person name="Lombard V."/>
            <person name="Magnuson J."/>
            <person name="Maillard F."/>
            <person name="Morin E."/>
            <person name="Murat C."/>
            <person name="Nolan M."/>
            <person name="Ohm R."/>
            <person name="Pangilinan J."/>
            <person name="Pereira M."/>
            <person name="Perotto S."/>
            <person name="Peter M."/>
            <person name="Riley R."/>
            <person name="Sitrit Y."/>
            <person name="Stielow B."/>
            <person name="Szollosi G."/>
            <person name="Zifcakova L."/>
            <person name="Stursova M."/>
            <person name="Spatafora J.W."/>
            <person name="Tedersoo L."/>
            <person name="Vaario L.-M."/>
            <person name="Yamada A."/>
            <person name="Yan M."/>
            <person name="Wang P."/>
            <person name="Xu J."/>
            <person name="Bruns T."/>
            <person name="Baldrian P."/>
            <person name="Vilgalys R."/>
            <person name="Henrissat B."/>
            <person name="Grigoriev I.V."/>
            <person name="Hibbett D."/>
            <person name="Nagy L.G."/>
            <person name="Martin F.M."/>
        </authorList>
    </citation>
    <scope>NUCLEOTIDE SEQUENCE</scope>
    <source>
        <strain evidence="1">P2</strain>
    </source>
</reference>
<comment type="caution">
    <text evidence="1">The sequence shown here is derived from an EMBL/GenBank/DDBJ whole genome shotgun (WGS) entry which is preliminary data.</text>
</comment>
<reference evidence="1" key="2">
    <citation type="journal article" date="2020" name="Nat. Commun.">
        <title>Large-scale genome sequencing of mycorrhizal fungi provides insights into the early evolution of symbiotic traits.</title>
        <authorList>
            <person name="Miyauchi S."/>
            <person name="Kiss E."/>
            <person name="Kuo A."/>
            <person name="Drula E."/>
            <person name="Kohler A."/>
            <person name="Sanchez-Garcia M."/>
            <person name="Morin E."/>
            <person name="Andreopoulos B."/>
            <person name="Barry K.W."/>
            <person name="Bonito G."/>
            <person name="Buee M."/>
            <person name="Carver A."/>
            <person name="Chen C."/>
            <person name="Cichocki N."/>
            <person name="Clum A."/>
            <person name="Culley D."/>
            <person name="Crous P.W."/>
            <person name="Fauchery L."/>
            <person name="Girlanda M."/>
            <person name="Hayes R.D."/>
            <person name="Keri Z."/>
            <person name="LaButti K."/>
            <person name="Lipzen A."/>
            <person name="Lombard V."/>
            <person name="Magnuson J."/>
            <person name="Maillard F."/>
            <person name="Murat C."/>
            <person name="Nolan M."/>
            <person name="Ohm R.A."/>
            <person name="Pangilinan J."/>
            <person name="Pereira M.F."/>
            <person name="Perotto S."/>
            <person name="Peter M."/>
            <person name="Pfister S."/>
            <person name="Riley R."/>
            <person name="Sitrit Y."/>
            <person name="Stielow J.B."/>
            <person name="Szollosi G."/>
            <person name="Zifcakova L."/>
            <person name="Stursova M."/>
            <person name="Spatafora J.W."/>
            <person name="Tedersoo L."/>
            <person name="Vaario L.M."/>
            <person name="Yamada A."/>
            <person name="Yan M."/>
            <person name="Wang P."/>
            <person name="Xu J."/>
            <person name="Bruns T."/>
            <person name="Baldrian P."/>
            <person name="Vilgalys R."/>
            <person name="Dunand C."/>
            <person name="Henrissat B."/>
            <person name="Grigoriev I.V."/>
            <person name="Hibbett D."/>
            <person name="Nagy L.G."/>
            <person name="Martin F.M."/>
        </authorList>
    </citation>
    <scope>NUCLEOTIDE SEQUENCE</scope>
    <source>
        <strain evidence="1">P2</strain>
    </source>
</reference>
<keyword evidence="2" id="KW-1185">Reference proteome</keyword>
<organism evidence="1 2">
    <name type="scientific">Thelephora ganbajun</name>
    <name type="common">Ganba fungus</name>
    <dbReference type="NCBI Taxonomy" id="370292"/>
    <lineage>
        <taxon>Eukaryota</taxon>
        <taxon>Fungi</taxon>
        <taxon>Dikarya</taxon>
        <taxon>Basidiomycota</taxon>
        <taxon>Agaricomycotina</taxon>
        <taxon>Agaricomycetes</taxon>
        <taxon>Thelephorales</taxon>
        <taxon>Thelephoraceae</taxon>
        <taxon>Thelephora</taxon>
    </lineage>
</organism>
<proteinExistence type="predicted"/>
<dbReference type="EMBL" id="MU118343">
    <property type="protein sequence ID" value="KAF9642834.1"/>
    <property type="molecule type" value="Genomic_DNA"/>
</dbReference>